<dbReference type="InterPro" id="IPR007110">
    <property type="entry name" value="Ig-like_dom"/>
</dbReference>
<reference evidence="12" key="1">
    <citation type="submission" date="2025-08" db="UniProtKB">
        <authorList>
            <consortium name="Ensembl"/>
        </authorList>
    </citation>
    <scope>IDENTIFICATION</scope>
</reference>
<accession>A0A8D2APF9</accession>
<evidence type="ECO:0000256" key="3">
    <source>
        <dbReference type="ARBA" id="ARBA00022729"/>
    </source>
</evidence>
<protein>
    <recommendedName>
        <fullName evidence="11">Ig-like domain-containing protein</fullName>
    </recommendedName>
</protein>
<keyword evidence="4" id="KW-1064">Adaptive immunity</keyword>
<dbReference type="SMART" id="SM00406">
    <property type="entry name" value="IGv"/>
    <property type="match status" value="1"/>
</dbReference>
<dbReference type="InterPro" id="IPR036179">
    <property type="entry name" value="Ig-like_dom_sf"/>
</dbReference>
<evidence type="ECO:0000256" key="1">
    <source>
        <dbReference type="ARBA" id="ARBA00004236"/>
    </source>
</evidence>
<dbReference type="AlphaFoldDB" id="A0A8D2APF9"/>
<evidence type="ECO:0000256" key="5">
    <source>
        <dbReference type="ARBA" id="ARBA00023136"/>
    </source>
</evidence>
<dbReference type="GO" id="GO:0042101">
    <property type="term" value="C:T cell receptor complex"/>
    <property type="evidence" value="ECO:0007669"/>
    <property type="project" value="UniProtKB-KW"/>
</dbReference>
<dbReference type="InterPro" id="IPR003599">
    <property type="entry name" value="Ig_sub"/>
</dbReference>
<comment type="subcellular location">
    <subcellularLocation>
        <location evidence="1">Cell membrane</location>
    </subcellularLocation>
</comment>
<dbReference type="SUPFAM" id="SSF48726">
    <property type="entry name" value="Immunoglobulin"/>
    <property type="match status" value="1"/>
</dbReference>
<evidence type="ECO:0000313" key="12">
    <source>
        <dbReference type="Ensembl" id="ENSSVLP00005004783.1"/>
    </source>
</evidence>
<reference evidence="12" key="2">
    <citation type="submission" date="2025-09" db="UniProtKB">
        <authorList>
            <consortium name="Ensembl"/>
        </authorList>
    </citation>
    <scope>IDENTIFICATION</scope>
</reference>
<evidence type="ECO:0000256" key="10">
    <source>
        <dbReference type="SAM" id="SignalP"/>
    </source>
</evidence>
<name>A0A8D2APF9_SCIVU</name>
<keyword evidence="9" id="KW-0391">Immunity</keyword>
<evidence type="ECO:0000256" key="9">
    <source>
        <dbReference type="ARBA" id="ARBA00043266"/>
    </source>
</evidence>
<keyword evidence="3 10" id="KW-0732">Signal</keyword>
<sequence>MKRLLGAVLGLLCTQLCCVRGMQVEQSPPALILQEGASSTLLCKFSTSVNNVQWFRQNSGGRLISLFYIPSGTKQNGRLTSTTVSKERRSSLNISSSQTTDSAVYFCAVDARCCPGTCSCCTNPQGARPLPQSQAPQEAPRRRLHLSEFLTYIGRVLPADILGCISLGIWLKPHSFSF</sequence>
<feature type="domain" description="Ig-like" evidence="11">
    <location>
        <begin position="22"/>
        <end position="109"/>
    </location>
</feature>
<dbReference type="InterPro" id="IPR013106">
    <property type="entry name" value="Ig_V-set"/>
</dbReference>
<dbReference type="SMART" id="SM00409">
    <property type="entry name" value="IG"/>
    <property type="match status" value="1"/>
</dbReference>
<organism evidence="12 13">
    <name type="scientific">Sciurus vulgaris</name>
    <name type="common">Eurasian red squirrel</name>
    <dbReference type="NCBI Taxonomy" id="55149"/>
    <lineage>
        <taxon>Eukaryota</taxon>
        <taxon>Metazoa</taxon>
        <taxon>Chordata</taxon>
        <taxon>Craniata</taxon>
        <taxon>Vertebrata</taxon>
        <taxon>Euteleostomi</taxon>
        <taxon>Mammalia</taxon>
        <taxon>Eutheria</taxon>
        <taxon>Euarchontoglires</taxon>
        <taxon>Glires</taxon>
        <taxon>Rodentia</taxon>
        <taxon>Sciuromorpha</taxon>
        <taxon>Sciuridae</taxon>
        <taxon>Sciurinae</taxon>
        <taxon>Sciurini</taxon>
        <taxon>Sciurus</taxon>
    </lineage>
</organism>
<keyword evidence="9" id="KW-1279">T cell receptor</keyword>
<dbReference type="InterPro" id="IPR013783">
    <property type="entry name" value="Ig-like_fold"/>
</dbReference>
<keyword evidence="7" id="KW-0325">Glycoprotein</keyword>
<dbReference type="Pfam" id="PF07686">
    <property type="entry name" value="V-set"/>
    <property type="match status" value="1"/>
</dbReference>
<dbReference type="Ensembl" id="ENSSVLT00005005270.1">
    <property type="protein sequence ID" value="ENSSVLP00005004783.1"/>
    <property type="gene ID" value="ENSSVLG00005003825.1"/>
</dbReference>
<dbReference type="Gene3D" id="2.60.40.10">
    <property type="entry name" value="Immunoglobulins"/>
    <property type="match status" value="1"/>
</dbReference>
<keyword evidence="6" id="KW-1015">Disulfide bond</keyword>
<dbReference type="GO" id="GO:0002250">
    <property type="term" value="P:adaptive immune response"/>
    <property type="evidence" value="ECO:0007669"/>
    <property type="project" value="UniProtKB-KW"/>
</dbReference>
<keyword evidence="5" id="KW-0472">Membrane</keyword>
<dbReference type="PROSITE" id="PS50835">
    <property type="entry name" value="IG_LIKE"/>
    <property type="match status" value="1"/>
</dbReference>
<proteinExistence type="predicted"/>
<keyword evidence="2" id="KW-1003">Cell membrane</keyword>
<feature type="signal peptide" evidence="10">
    <location>
        <begin position="1"/>
        <end position="21"/>
    </location>
</feature>
<keyword evidence="13" id="KW-1185">Reference proteome</keyword>
<evidence type="ECO:0000256" key="8">
    <source>
        <dbReference type="ARBA" id="ARBA00038651"/>
    </source>
</evidence>
<comment type="subunit">
    <text evidence="8">Alpha-beta TR is a heterodimer composed of an alpha and beta chain; disulfide-linked. The alpha-beta TR is associated with the transmembrane signaling CD3 coreceptor proteins to form the TR-CD3 (TcR or TCR). The assembly of alpha-beta TR heterodimers with CD3 occurs in the endoplasmic reticulum where a single alpha-beta TR heterodimer associates with one CD3D-CD3E heterodimer, one CD3G-CD3E heterodimer and one CD247 homodimer forming a stable octameric structure. CD3D-CD3E and CD3G-CD3E heterodimers preferentially associate with TR alpha and TR beta chains, respectively. The association of the CD247 homodimer is the last step of TcR assembly in the endoplasmic reticulum and is required for transport to the cell surface.</text>
</comment>
<evidence type="ECO:0000256" key="2">
    <source>
        <dbReference type="ARBA" id="ARBA00022475"/>
    </source>
</evidence>
<evidence type="ECO:0000256" key="7">
    <source>
        <dbReference type="ARBA" id="ARBA00023180"/>
    </source>
</evidence>
<dbReference type="InterPro" id="IPR051896">
    <property type="entry name" value="TCR_alpha_variable"/>
</dbReference>
<dbReference type="PANTHER" id="PTHR19339">
    <property type="entry name" value="T CELL RECEPTOR ALPHA VARIABLE 39"/>
    <property type="match status" value="1"/>
</dbReference>
<dbReference type="OrthoDB" id="9633548at2759"/>
<feature type="chain" id="PRO_5034806941" description="Ig-like domain-containing protein" evidence="10">
    <location>
        <begin position="22"/>
        <end position="178"/>
    </location>
</feature>
<dbReference type="GeneTree" id="ENSGT00900000140957"/>
<evidence type="ECO:0000256" key="4">
    <source>
        <dbReference type="ARBA" id="ARBA00023130"/>
    </source>
</evidence>
<evidence type="ECO:0000313" key="13">
    <source>
        <dbReference type="Proteomes" id="UP000694564"/>
    </source>
</evidence>
<dbReference type="Proteomes" id="UP000694564">
    <property type="component" value="Chromosome 2"/>
</dbReference>
<evidence type="ECO:0000256" key="6">
    <source>
        <dbReference type="ARBA" id="ARBA00023157"/>
    </source>
</evidence>
<evidence type="ECO:0000259" key="11">
    <source>
        <dbReference type="PROSITE" id="PS50835"/>
    </source>
</evidence>
<dbReference type="PANTHER" id="PTHR19339:SF2">
    <property type="entry name" value="T CELL RECEPTOR ALPHA VARIABLE 22"/>
    <property type="match status" value="1"/>
</dbReference>